<dbReference type="GO" id="GO:0017128">
    <property type="term" value="F:phospholipid scramblase activity"/>
    <property type="evidence" value="ECO:0007669"/>
    <property type="project" value="InterPro"/>
</dbReference>
<dbReference type="OrthoDB" id="444338at2759"/>
<evidence type="ECO:0000256" key="2">
    <source>
        <dbReference type="RuleBase" id="RU363116"/>
    </source>
</evidence>
<dbReference type="EMBL" id="KV784356">
    <property type="protein sequence ID" value="OEU19093.1"/>
    <property type="molecule type" value="Genomic_DNA"/>
</dbReference>
<comment type="similarity">
    <text evidence="1 2">Belongs to the phospholipid scramblase family.</text>
</comment>
<dbReference type="InterPro" id="IPR005552">
    <property type="entry name" value="Scramblase"/>
</dbReference>
<accession>A0A1E7FMS7</accession>
<dbReference type="InParanoid" id="A0A1E7FMS7"/>
<evidence type="ECO:0000313" key="3">
    <source>
        <dbReference type="EMBL" id="OEU19093.1"/>
    </source>
</evidence>
<sequence length="312" mass="33866">MAEVAADYDSALEGVLEDTSRLIIKQEVEIMEAAVQAAANAINMSALGAFGETANKYDVFTNDGGKKFRVIETSEYCGCNCTNRVCCRPNHALKLHVYLPEIDTEHGVMHMDRPCKCGQCCACCRCCRQEMSVYEGEGSPELSEEDPSKLIGYIQQPVLGGIFSPKLDVMSREGEGSDPIASIQAEAFCCIAGICCDHTFTIRDPSGKKLGKIVKEKPDGLANLAKELATDADNFTMHVPPTMKPQEKGVMLAALHLIDYMFFENEGDFACDVINAKCKFKCCDLYCCGCVVPCSCNCDCCCSGGGGDDNYD</sequence>
<protein>
    <recommendedName>
        <fullName evidence="2">Phospholipid scramblase</fullName>
    </recommendedName>
</protein>
<dbReference type="GO" id="GO:0005886">
    <property type="term" value="C:plasma membrane"/>
    <property type="evidence" value="ECO:0007669"/>
    <property type="project" value="TreeGrafter"/>
</dbReference>
<organism evidence="3 4">
    <name type="scientific">Fragilariopsis cylindrus CCMP1102</name>
    <dbReference type="NCBI Taxonomy" id="635003"/>
    <lineage>
        <taxon>Eukaryota</taxon>
        <taxon>Sar</taxon>
        <taxon>Stramenopiles</taxon>
        <taxon>Ochrophyta</taxon>
        <taxon>Bacillariophyta</taxon>
        <taxon>Bacillariophyceae</taxon>
        <taxon>Bacillariophycidae</taxon>
        <taxon>Bacillariales</taxon>
        <taxon>Bacillariaceae</taxon>
        <taxon>Fragilariopsis</taxon>
    </lineage>
</organism>
<dbReference type="Proteomes" id="UP000095751">
    <property type="component" value="Unassembled WGS sequence"/>
</dbReference>
<evidence type="ECO:0000313" key="4">
    <source>
        <dbReference type="Proteomes" id="UP000095751"/>
    </source>
</evidence>
<dbReference type="PANTHER" id="PTHR23248">
    <property type="entry name" value="PHOSPHOLIPID SCRAMBLASE-RELATED"/>
    <property type="match status" value="1"/>
</dbReference>
<dbReference type="PANTHER" id="PTHR23248:SF9">
    <property type="entry name" value="PHOSPHOLIPID SCRAMBLASE"/>
    <property type="match status" value="1"/>
</dbReference>
<dbReference type="KEGG" id="fcy:FRACYDRAFT_260681"/>
<dbReference type="AlphaFoldDB" id="A0A1E7FMS7"/>
<keyword evidence="4" id="KW-1185">Reference proteome</keyword>
<proteinExistence type="inferred from homology"/>
<gene>
    <name evidence="3" type="ORF">FRACYDRAFT_260681</name>
</gene>
<dbReference type="Pfam" id="PF03803">
    <property type="entry name" value="Scramblase"/>
    <property type="match status" value="1"/>
</dbReference>
<name>A0A1E7FMS7_9STRA</name>
<reference evidence="3 4" key="1">
    <citation type="submission" date="2016-09" db="EMBL/GenBank/DDBJ databases">
        <title>Extensive genetic diversity and differential bi-allelic expression allows diatom success in the polar Southern Ocean.</title>
        <authorList>
            <consortium name="DOE Joint Genome Institute"/>
            <person name="Mock T."/>
            <person name="Otillar R.P."/>
            <person name="Strauss J."/>
            <person name="Dupont C."/>
            <person name="Frickenhaus S."/>
            <person name="Maumus F."/>
            <person name="Mcmullan M."/>
            <person name="Sanges R."/>
            <person name="Schmutz J."/>
            <person name="Toseland A."/>
            <person name="Valas R."/>
            <person name="Veluchamy A."/>
            <person name="Ward B.J."/>
            <person name="Allen A."/>
            <person name="Barry K."/>
            <person name="Falciatore A."/>
            <person name="Ferrante M."/>
            <person name="Fortunato A.E."/>
            <person name="Gloeckner G."/>
            <person name="Gruber A."/>
            <person name="Hipkin R."/>
            <person name="Janech M."/>
            <person name="Kroth P."/>
            <person name="Leese F."/>
            <person name="Lindquist E."/>
            <person name="Lyon B.R."/>
            <person name="Martin J."/>
            <person name="Mayer C."/>
            <person name="Parker M."/>
            <person name="Quesneville H."/>
            <person name="Raymond J."/>
            <person name="Uhlig C."/>
            <person name="Valentin K.U."/>
            <person name="Worden A.Z."/>
            <person name="Armbrust E.V."/>
            <person name="Bowler C."/>
            <person name="Green B."/>
            <person name="Moulton V."/>
            <person name="Van Oosterhout C."/>
            <person name="Grigoriev I."/>
        </authorList>
    </citation>
    <scope>NUCLEOTIDE SEQUENCE [LARGE SCALE GENOMIC DNA]</scope>
    <source>
        <strain evidence="3 4">CCMP1102</strain>
    </source>
</reference>
<evidence type="ECO:0000256" key="1">
    <source>
        <dbReference type="ARBA" id="ARBA00005350"/>
    </source>
</evidence>